<dbReference type="GO" id="GO:0034058">
    <property type="term" value="P:endosomal vesicle fusion"/>
    <property type="evidence" value="ECO:0007669"/>
    <property type="project" value="TreeGrafter"/>
</dbReference>
<keyword evidence="3" id="KW-0963">Cytoplasm</keyword>
<dbReference type="GO" id="GO:0006914">
    <property type="term" value="P:autophagy"/>
    <property type="evidence" value="ECO:0007669"/>
    <property type="project" value="TreeGrafter"/>
</dbReference>
<comment type="subcellular location">
    <subcellularLocation>
        <location evidence="1">Cytoplasm</location>
    </subcellularLocation>
</comment>
<evidence type="ECO:0000256" key="4">
    <source>
        <dbReference type="ARBA" id="ARBA00022927"/>
    </source>
</evidence>
<dbReference type="PROSITE" id="PS50219">
    <property type="entry name" value="CNH"/>
    <property type="match status" value="1"/>
</dbReference>
<accession>A0A642V4Y8</accession>
<comment type="caution">
    <text evidence="6">The sequence shown here is derived from an EMBL/GenBank/DDBJ whole genome shotgun (WGS) entry which is preliminary data.</text>
</comment>
<dbReference type="PANTHER" id="PTHR12894:SF27">
    <property type="entry name" value="TRANSFORMING GROWTH FACTOR-BETA RECEPTOR-ASSOCIATED PROTEIN 1"/>
    <property type="match status" value="1"/>
</dbReference>
<dbReference type="EMBL" id="SWFS01000211">
    <property type="protein sequence ID" value="KAA8914014.1"/>
    <property type="molecule type" value="Genomic_DNA"/>
</dbReference>
<evidence type="ECO:0000259" key="5">
    <source>
        <dbReference type="PROSITE" id="PS50219"/>
    </source>
</evidence>
<evidence type="ECO:0000256" key="3">
    <source>
        <dbReference type="ARBA" id="ARBA00022490"/>
    </source>
</evidence>
<dbReference type="PANTHER" id="PTHR12894">
    <property type="entry name" value="CNH DOMAIN CONTAINING"/>
    <property type="match status" value="1"/>
</dbReference>
<name>A0A642V4Y8_9ASCO</name>
<dbReference type="InterPro" id="IPR019452">
    <property type="entry name" value="VPS39/TGF_beta_rcpt-assoc_1"/>
</dbReference>
<dbReference type="OrthoDB" id="5325112at2759"/>
<dbReference type="AlphaFoldDB" id="A0A642V4Y8"/>
<evidence type="ECO:0000256" key="1">
    <source>
        <dbReference type="ARBA" id="ARBA00004496"/>
    </source>
</evidence>
<organism evidence="6 7">
    <name type="scientific">Trichomonascus ciferrii</name>
    <dbReference type="NCBI Taxonomy" id="44093"/>
    <lineage>
        <taxon>Eukaryota</taxon>
        <taxon>Fungi</taxon>
        <taxon>Dikarya</taxon>
        <taxon>Ascomycota</taxon>
        <taxon>Saccharomycotina</taxon>
        <taxon>Dipodascomycetes</taxon>
        <taxon>Dipodascales</taxon>
        <taxon>Trichomonascaceae</taxon>
        <taxon>Trichomonascus</taxon>
        <taxon>Trichomonascus ciferrii complex</taxon>
    </lineage>
</organism>
<reference evidence="6" key="1">
    <citation type="journal article" date="2019" name="G3 (Bethesda)">
        <title>Genome Assemblies of Two Rare Opportunistic Yeast Pathogens: Diutina rugosa (syn. Candida rugosa) and Trichomonascus ciferrii (syn. Candida ciferrii).</title>
        <authorList>
            <person name="Mixao V."/>
            <person name="Saus E."/>
            <person name="Hansen A.P."/>
            <person name="Lass-Florl C."/>
            <person name="Gabaldon T."/>
        </authorList>
    </citation>
    <scope>NUCLEOTIDE SEQUENCE</scope>
    <source>
        <strain evidence="6">CBS 4856</strain>
    </source>
</reference>
<proteinExistence type="predicted"/>
<dbReference type="GO" id="GO:0016020">
    <property type="term" value="C:membrane"/>
    <property type="evidence" value="ECO:0007669"/>
    <property type="project" value="TreeGrafter"/>
</dbReference>
<dbReference type="GO" id="GO:0015031">
    <property type="term" value="P:protein transport"/>
    <property type="evidence" value="ECO:0007669"/>
    <property type="project" value="UniProtKB-KW"/>
</dbReference>
<sequence>MASKQKSHPKKTRPVSKILLFPTVSRAVVLASASTSVFSLPEFAPCTGMGSLREVNDFSYDVDDKSLAREAEDAENAEAEMTVFTKSVIRVVRVQADALKLKQNIDYPDVLVGVRRTSFALVANSESYDLVDLHNIRKIPLFPISQDVSSEGEEEPGPKVPPIIAPVAEDEFLVTSGTRPEDPAMGLVVNVDGDISRGTIAWPKYPTSVAVDFPNIAAVIDTSVMLYSLHDQALIQETKYSSVPLVTNVLTPYSTPYEPLADRIRLSPLVSQLSQEESEDRIKRETEIAQKLSIISSSLFVFSQDQGVECLLSSPRMLKLEQLVWKGKLEEVTNEIETWNISTELAVTEMEYLQLLVGLGYLLHSDFGNAAQSWLEGAGATLDPRSVIYMFGDKQDIRGEVWLFNGATQLVEKILSKKKSRDAKGFYQYFLREWLQKRELESVGGDKKQVFQSLELAYLRLLINSDTAKKEDIYATIDHDVVESYDDAVDMLMTNKRYFLLTRLYQKHGHTKDVLDCWRKMLTKEWDDSEFVHGEEKMAAYLIQCQDKDLVWEYGLWLVSHSPRNGLKVFTNSNAACQFDDHELLTELKQHDEAWRSYLKYLVYEKKSNLFTSDLIAFLTDDLIQKVEKKATRKHLEKTNSEYKALKLPKTRFLDYLTGLKLRGIEEGFIQLRLELIELLEANTDYDATKLIELITPYSENLLMEAAILYGRLGVHEKTLNILCHSLGDYDTALDYCQAGNATGLVRDQQDEPDPQIQRDLFKALFLEFLKLQDEETKIQVTQKLLNQWGTKLDVQLVLKMTPDKWPVEILSDYLSQVFRRILNNKNQSTLHRSLARSHHLAISRTLQDLKDPNPH</sequence>
<feature type="domain" description="CNH" evidence="5">
    <location>
        <begin position="1"/>
        <end position="253"/>
    </location>
</feature>
<dbReference type="InterPro" id="IPR001180">
    <property type="entry name" value="CNH_dom"/>
</dbReference>
<evidence type="ECO:0000313" key="7">
    <source>
        <dbReference type="Proteomes" id="UP000761534"/>
    </source>
</evidence>
<keyword evidence="4" id="KW-0653">Protein transport</keyword>
<dbReference type="Proteomes" id="UP000761534">
    <property type="component" value="Unassembled WGS sequence"/>
</dbReference>
<dbReference type="GO" id="GO:0005737">
    <property type="term" value="C:cytoplasm"/>
    <property type="evidence" value="ECO:0007669"/>
    <property type="project" value="UniProtKB-SubCell"/>
</dbReference>
<dbReference type="Pfam" id="PF10366">
    <property type="entry name" value="Vps39_1"/>
    <property type="match status" value="1"/>
</dbReference>
<dbReference type="InterPro" id="IPR032914">
    <property type="entry name" value="Vam6/VPS39/TRAP1"/>
</dbReference>
<evidence type="ECO:0000313" key="6">
    <source>
        <dbReference type="EMBL" id="KAA8914014.1"/>
    </source>
</evidence>
<dbReference type="VEuPathDB" id="FungiDB:TRICI_003055"/>
<evidence type="ECO:0000256" key="2">
    <source>
        <dbReference type="ARBA" id="ARBA00022448"/>
    </source>
</evidence>
<protein>
    <recommendedName>
        <fullName evidence="5">CNH domain-containing protein</fullName>
    </recommendedName>
</protein>
<keyword evidence="2" id="KW-0813">Transport</keyword>
<gene>
    <name evidence="6" type="ORF">TRICI_003055</name>
</gene>
<keyword evidence="7" id="KW-1185">Reference proteome</keyword>